<dbReference type="InterPro" id="IPR011047">
    <property type="entry name" value="Quinoprotein_ADH-like_sf"/>
</dbReference>
<evidence type="ECO:0000256" key="2">
    <source>
        <dbReference type="SAM" id="Phobius"/>
    </source>
</evidence>
<feature type="transmembrane region" description="Helical" evidence="2">
    <location>
        <begin position="257"/>
        <end position="275"/>
    </location>
</feature>
<evidence type="ECO:0000259" key="3">
    <source>
        <dbReference type="Pfam" id="PF13360"/>
    </source>
</evidence>
<dbReference type="Pfam" id="PF13360">
    <property type="entry name" value="PQQ_2"/>
    <property type="match status" value="2"/>
</dbReference>
<keyword evidence="2" id="KW-0472">Membrane</keyword>
<feature type="region of interest" description="Disordered" evidence="1">
    <location>
        <begin position="176"/>
        <end position="210"/>
    </location>
</feature>
<feature type="transmembrane region" description="Helical" evidence="2">
    <location>
        <begin position="398"/>
        <end position="422"/>
    </location>
</feature>
<feature type="compositionally biased region" description="Basic and acidic residues" evidence="1">
    <location>
        <begin position="180"/>
        <end position="204"/>
    </location>
</feature>
<keyword evidence="2" id="KW-0812">Transmembrane</keyword>
<dbReference type="PANTHER" id="PTHR34512:SF30">
    <property type="entry name" value="OUTER MEMBRANE PROTEIN ASSEMBLY FACTOR BAMB"/>
    <property type="match status" value="1"/>
</dbReference>
<dbReference type="RefSeq" id="WP_161967377.1">
    <property type="nucleotide sequence ID" value="NZ_NIDE01000004.1"/>
</dbReference>
<evidence type="ECO:0000313" key="4">
    <source>
        <dbReference type="EMBL" id="OWK43292.1"/>
    </source>
</evidence>
<feature type="transmembrane region" description="Helical" evidence="2">
    <location>
        <begin position="328"/>
        <end position="350"/>
    </location>
</feature>
<evidence type="ECO:0000256" key="1">
    <source>
        <dbReference type="SAM" id="MobiDB-lite"/>
    </source>
</evidence>
<feature type="transmembrane region" description="Helical" evidence="2">
    <location>
        <begin position="362"/>
        <end position="378"/>
    </location>
</feature>
<feature type="domain" description="Pyrrolo-quinoline quinone repeat" evidence="3">
    <location>
        <begin position="489"/>
        <end position="618"/>
    </location>
</feature>
<dbReference type="SMART" id="SM00564">
    <property type="entry name" value="PQQ"/>
    <property type="match status" value="6"/>
</dbReference>
<dbReference type="InterPro" id="IPR018391">
    <property type="entry name" value="PQQ_b-propeller_rpt"/>
</dbReference>
<dbReference type="OrthoDB" id="242545at2"/>
<dbReference type="Gene3D" id="2.130.10.10">
    <property type="entry name" value="YVTN repeat-like/Quinoprotein amine dehydrogenase"/>
    <property type="match status" value="2"/>
</dbReference>
<dbReference type="AlphaFoldDB" id="A0A225DPH6"/>
<sequence>MPRTFLRPGRPAGLVLLAAFATLLVAGPAAAVIKALIPLKEVLNGEEFIFIAQVDAVDAAKPSVVFTFAENLKGKAPFERIAVNLTGDSFAKKDNHTKEMLDRLAAKRQLVFFSSKVGKDYSAFGYMDGTWFQLRGVTDPDGKTVRWAFLHCEPYFRRTFKGTTDELKTVVTECLAGKRKPPEPDEKEPPGYGTKPEKPADGKNSRVVPSGSVPGAASPALFGVIPSFVLIGPLAIIAALFPGVFARLAVGMKRWRAFLTVASTNSTLALAYFWLRSYLPDTFWFSAQAFAIYLLAGTLVGLLWAGRRYRQAAALEPDVSAPPARTEILGLLGVTALTAVSVALTGWWAGWGEVIQMPWKEFTGIGVGLAAATAYALYRAATQRIDVGSDSKPLPIRLSLAGEAVGLSALAVFSATVLTVTWPREHGPVDLAGEVGEAVSTEGDSGPKLVDAKLFFETPDFHEIMSSANVTGDKIYFGASKTTGFRGSGAVFCLDRATGAEAWRFTDDGGLMPVFATPAVAGGQVFAGEGLHTDVERRLFRLDAATGKPSWPAPVATTSHTEGSPRVANGKVYFSAGDDGLFCVNTETGKEAWHLKGSEQKLHIDTPPAVAKGMVFLGSGYLTFAMLGLNAETGAEVWRTPAPYRSFGAPLVIGDKVVYGLGTGNLTTDLATESEPGIPTETKPAGAVVCLEAATGKEVWRYDTPKSVHTATAADARTVYAACRDGFVYALDRKTGKLRWKRSLGSALTAGPAVAAYAGGALSLAVYAVSSEGLVACLSPADGKVLWTRDLRSQTGREVQVLSTPVVVSGDGSGTTRHVFIGSMLTNKNNAAKTAALFRIEDTVGE</sequence>
<feature type="domain" description="Pyrrolo-quinoline quinone repeat" evidence="3">
    <location>
        <begin position="685"/>
        <end position="810"/>
    </location>
</feature>
<keyword evidence="2" id="KW-1133">Transmembrane helix</keyword>
<dbReference type="EMBL" id="NIDE01000004">
    <property type="protein sequence ID" value="OWK43292.1"/>
    <property type="molecule type" value="Genomic_DNA"/>
</dbReference>
<keyword evidence="5" id="KW-1185">Reference proteome</keyword>
<protein>
    <submittedName>
        <fullName evidence="4">Cell surface protein</fullName>
    </submittedName>
</protein>
<dbReference type="PANTHER" id="PTHR34512">
    <property type="entry name" value="CELL SURFACE PROTEIN"/>
    <property type="match status" value="1"/>
</dbReference>
<comment type="caution">
    <text evidence="4">The sequence shown here is derived from an EMBL/GenBank/DDBJ whole genome shotgun (WGS) entry which is preliminary data.</text>
</comment>
<dbReference type="SUPFAM" id="SSF50998">
    <property type="entry name" value="Quinoprotein alcohol dehydrogenase-like"/>
    <property type="match status" value="2"/>
</dbReference>
<proteinExistence type="predicted"/>
<gene>
    <name evidence="4" type="ORF">FRUB_02891</name>
</gene>
<accession>A0A225DPH6</accession>
<feature type="transmembrane region" description="Helical" evidence="2">
    <location>
        <begin position="220"/>
        <end position="245"/>
    </location>
</feature>
<name>A0A225DPH6_9BACT</name>
<dbReference type="Proteomes" id="UP000214646">
    <property type="component" value="Unassembled WGS sequence"/>
</dbReference>
<dbReference type="InterPro" id="IPR002372">
    <property type="entry name" value="PQQ_rpt_dom"/>
</dbReference>
<evidence type="ECO:0000313" key="5">
    <source>
        <dbReference type="Proteomes" id="UP000214646"/>
    </source>
</evidence>
<reference evidence="5" key="1">
    <citation type="submission" date="2017-06" db="EMBL/GenBank/DDBJ databases">
        <title>Genome analysis of Fimbriiglobus ruber SP5, the first member of the order Planctomycetales with confirmed chitinolytic capability.</title>
        <authorList>
            <person name="Ravin N.V."/>
            <person name="Rakitin A.L."/>
            <person name="Ivanova A.A."/>
            <person name="Beletsky A.V."/>
            <person name="Kulichevskaya I.S."/>
            <person name="Mardanov A.V."/>
            <person name="Dedysh S.N."/>
        </authorList>
    </citation>
    <scope>NUCLEOTIDE SEQUENCE [LARGE SCALE GENOMIC DNA]</scope>
    <source>
        <strain evidence="5">SP5</strain>
    </source>
</reference>
<feature type="transmembrane region" description="Helical" evidence="2">
    <location>
        <begin position="287"/>
        <end position="307"/>
    </location>
</feature>
<organism evidence="4 5">
    <name type="scientific">Fimbriiglobus ruber</name>
    <dbReference type="NCBI Taxonomy" id="1908690"/>
    <lineage>
        <taxon>Bacteria</taxon>
        <taxon>Pseudomonadati</taxon>
        <taxon>Planctomycetota</taxon>
        <taxon>Planctomycetia</taxon>
        <taxon>Gemmatales</taxon>
        <taxon>Gemmataceae</taxon>
        <taxon>Fimbriiglobus</taxon>
    </lineage>
</organism>
<dbReference type="InterPro" id="IPR015943">
    <property type="entry name" value="WD40/YVTN_repeat-like_dom_sf"/>
</dbReference>